<sequence>MKRRAAWWIGAAVVLLLVGAALGGGLLARKAEQGRMLARPADVALELAPLDVARVQPRELLRTLEITGALKAVNSAVVKAKVAGEVQQLSVREGDRVTAGQVLGRIDATEYAWKLRQAQEQSAQAGAQLDIAERALENNRALVNQGFISKNALDTSVSNAAAARAALQAARAAAELARKAQNDTVLRAPIAGEVSQRAAQPGERVAVDAKLVEIVDLSRIELEAAVAPEDVGAVRIGAAARLQVDGIAAPVLARVARINPAAQAGTRAVMVYLAVEPQPGLRQGLFAKGRIELERRTASSVPATAVRIDQARPYVLAVEDGRVVQHGVELGLRADAAARGDEALVEVNSGIADGSTVLRGTVGAVREGTRVRLPAPGEAPAPATASASSGATTTR</sequence>
<dbReference type="InterPro" id="IPR006143">
    <property type="entry name" value="RND_pump_MFP"/>
</dbReference>
<dbReference type="GO" id="GO:1990281">
    <property type="term" value="C:efflux pump complex"/>
    <property type="evidence" value="ECO:0007669"/>
    <property type="project" value="TreeGrafter"/>
</dbReference>
<protein>
    <submittedName>
        <fullName evidence="4">Nodulation protein NolF</fullName>
    </submittedName>
</protein>
<feature type="domain" description="Multidrug resistance protein MdtA-like barrel-sandwich hybrid" evidence="3">
    <location>
        <begin position="75"/>
        <end position="208"/>
    </location>
</feature>
<gene>
    <name evidence="4" type="ordered locus">Mpe_A1044</name>
</gene>
<dbReference type="Gene3D" id="2.40.30.170">
    <property type="match status" value="1"/>
</dbReference>
<evidence type="ECO:0000313" key="4">
    <source>
        <dbReference type="EMBL" id="ABM94005.1"/>
    </source>
</evidence>
<dbReference type="Proteomes" id="UP000000366">
    <property type="component" value="Chromosome"/>
</dbReference>
<evidence type="ECO:0000256" key="1">
    <source>
        <dbReference type="ARBA" id="ARBA00009477"/>
    </source>
</evidence>
<dbReference type="Gene3D" id="1.10.287.470">
    <property type="entry name" value="Helix hairpin bin"/>
    <property type="match status" value="1"/>
</dbReference>
<organism evidence="4 5">
    <name type="scientific">Methylibium petroleiphilum (strain ATCC BAA-1232 / LMG 22953 / PM1)</name>
    <dbReference type="NCBI Taxonomy" id="420662"/>
    <lineage>
        <taxon>Bacteria</taxon>
        <taxon>Pseudomonadati</taxon>
        <taxon>Pseudomonadota</taxon>
        <taxon>Betaproteobacteria</taxon>
        <taxon>Burkholderiales</taxon>
        <taxon>Sphaerotilaceae</taxon>
        <taxon>Methylibium</taxon>
    </lineage>
</organism>
<dbReference type="AlphaFoldDB" id="A2SEL6"/>
<comment type="similarity">
    <text evidence="1">Belongs to the membrane fusion protein (MFP) (TC 8.A.1) family.</text>
</comment>
<reference evidence="4 5" key="1">
    <citation type="journal article" date="2007" name="J. Bacteriol.">
        <title>Whole-genome analysis of the methyl tert-butyl ether-degrading beta-proteobacterium Methylibium petroleiphilum PM1.</title>
        <authorList>
            <person name="Kane S.R."/>
            <person name="Chakicherla A.Y."/>
            <person name="Chain P.S.G."/>
            <person name="Schmidt R."/>
            <person name="Shin M.W."/>
            <person name="Legler T.C."/>
            <person name="Scow K.M."/>
            <person name="Larimer F.W."/>
            <person name="Lucas S.M."/>
            <person name="Richardson P.M."/>
            <person name="Hristova K.R."/>
        </authorList>
    </citation>
    <scope>NUCLEOTIDE SEQUENCE [LARGE SCALE GENOMIC DNA]</scope>
    <source>
        <strain evidence="5">ATCC BAA-1232 / LMG 22953 / PM1</strain>
    </source>
</reference>
<dbReference type="GO" id="GO:0015562">
    <property type="term" value="F:efflux transmembrane transporter activity"/>
    <property type="evidence" value="ECO:0007669"/>
    <property type="project" value="TreeGrafter"/>
</dbReference>
<keyword evidence="5" id="KW-1185">Reference proteome</keyword>
<dbReference type="HOGENOM" id="CLU_018816_1_2_4"/>
<evidence type="ECO:0000256" key="2">
    <source>
        <dbReference type="SAM" id="MobiDB-lite"/>
    </source>
</evidence>
<proteinExistence type="inferred from homology"/>
<evidence type="ECO:0000259" key="3">
    <source>
        <dbReference type="Pfam" id="PF25917"/>
    </source>
</evidence>
<dbReference type="PANTHER" id="PTHR30469">
    <property type="entry name" value="MULTIDRUG RESISTANCE PROTEIN MDTA"/>
    <property type="match status" value="1"/>
</dbReference>
<feature type="compositionally biased region" description="Low complexity" evidence="2">
    <location>
        <begin position="374"/>
        <end position="395"/>
    </location>
</feature>
<dbReference type="InterPro" id="IPR058625">
    <property type="entry name" value="MdtA-like_BSH"/>
</dbReference>
<dbReference type="RefSeq" id="WP_011828643.1">
    <property type="nucleotide sequence ID" value="NC_008825.1"/>
</dbReference>
<feature type="region of interest" description="Disordered" evidence="2">
    <location>
        <begin position="371"/>
        <end position="395"/>
    </location>
</feature>
<dbReference type="EMBL" id="CP000555">
    <property type="protein sequence ID" value="ABM94005.1"/>
    <property type="molecule type" value="Genomic_DNA"/>
</dbReference>
<dbReference type="SUPFAM" id="SSF111369">
    <property type="entry name" value="HlyD-like secretion proteins"/>
    <property type="match status" value="1"/>
</dbReference>
<accession>A2SEL6</accession>
<dbReference type="KEGG" id="mpt:Mpe_A1044"/>
<dbReference type="Gene3D" id="2.40.50.100">
    <property type="match status" value="1"/>
</dbReference>
<dbReference type="Gene3D" id="2.40.420.20">
    <property type="match status" value="1"/>
</dbReference>
<name>A2SEL6_METPP</name>
<dbReference type="eggNOG" id="COG0845">
    <property type="taxonomic scope" value="Bacteria"/>
</dbReference>
<dbReference type="NCBIfam" id="TIGR01730">
    <property type="entry name" value="RND_mfp"/>
    <property type="match status" value="1"/>
</dbReference>
<evidence type="ECO:0000313" key="5">
    <source>
        <dbReference type="Proteomes" id="UP000000366"/>
    </source>
</evidence>
<dbReference type="PANTHER" id="PTHR30469:SF15">
    <property type="entry name" value="HLYD FAMILY OF SECRETION PROTEINS"/>
    <property type="match status" value="1"/>
</dbReference>
<dbReference type="Pfam" id="PF25917">
    <property type="entry name" value="BSH_RND"/>
    <property type="match status" value="1"/>
</dbReference>
<dbReference type="STRING" id="420662.Mpe_A1044"/>